<evidence type="ECO:0008006" key="3">
    <source>
        <dbReference type="Google" id="ProtNLM"/>
    </source>
</evidence>
<organism evidence="1 2">
    <name type="scientific">Turicibacter sanguinis PC909</name>
    <dbReference type="NCBI Taxonomy" id="702450"/>
    <lineage>
        <taxon>Bacteria</taxon>
        <taxon>Bacillati</taxon>
        <taxon>Bacillota</taxon>
        <taxon>Erysipelotrichia</taxon>
        <taxon>Erysipelotrichales</taxon>
        <taxon>Turicibacteraceae</taxon>
        <taxon>Turicibacter</taxon>
    </lineage>
</organism>
<proteinExistence type="predicted"/>
<protein>
    <recommendedName>
        <fullName evidence="3">DUF1492 domain-containing protein</fullName>
    </recommendedName>
</protein>
<accession>A0ABM9ZYR1</accession>
<gene>
    <name evidence="1" type="ORF">CUW_1916</name>
</gene>
<sequence length="139" mass="16770">MYAIDELDIDIKIIRNELKAIFMFFDYIKVSSMNRTDISISSDYQIDLKIEDDRFKKNEKVVDLMEIIKIINQFDLKERIILIEKYLRKNPVHQVINELYMSPRTYYRLQKKIEHELYYAFLTRKKTLTLIDIGGSMCT</sequence>
<comment type="caution">
    <text evidence="1">The sequence shown here is derived from an EMBL/GenBank/DDBJ whole genome shotgun (WGS) entry which is preliminary data.</text>
</comment>
<evidence type="ECO:0000313" key="1">
    <source>
        <dbReference type="EMBL" id="EFF62510.1"/>
    </source>
</evidence>
<reference evidence="1 2" key="1">
    <citation type="journal article" date="2011" name="J. Bacteriol.">
        <title>Draft Genome Sequence of Turicibacter sanguinis PC909, Isolated from Human Feces.</title>
        <authorList>
            <person name="Cuiv P.O."/>
            <person name="Klaassens E.S."/>
            <person name="Durkin A.S."/>
            <person name="Harkins D.M."/>
            <person name="Foster L."/>
            <person name="McCorrison J."/>
            <person name="Torralba M."/>
            <person name="Nelson K.E."/>
            <person name="Morrison M."/>
        </authorList>
    </citation>
    <scope>NUCLEOTIDE SEQUENCE [LARGE SCALE GENOMIC DNA]</scope>
    <source>
        <strain evidence="1 2">PC909</strain>
    </source>
</reference>
<name>A0ABM9ZYR1_9FIRM</name>
<dbReference type="Proteomes" id="UP000002938">
    <property type="component" value="Unassembled WGS sequence"/>
</dbReference>
<evidence type="ECO:0000313" key="2">
    <source>
        <dbReference type="Proteomes" id="UP000002938"/>
    </source>
</evidence>
<keyword evidence="2" id="KW-1185">Reference proteome</keyword>
<dbReference type="EMBL" id="ADMN01000123">
    <property type="protein sequence ID" value="EFF62510.1"/>
    <property type="molecule type" value="Genomic_DNA"/>
</dbReference>
<dbReference type="InterPro" id="IPR010861">
    <property type="entry name" value="DUF1492"/>
</dbReference>
<dbReference type="Pfam" id="PF07374">
    <property type="entry name" value="DUF1492"/>
    <property type="match status" value="1"/>
</dbReference>
<dbReference type="RefSeq" id="WP_006785917.1">
    <property type="nucleotide sequence ID" value="NZ_ADMN01000123.1"/>
</dbReference>